<proteinExistence type="predicted"/>
<dbReference type="RefSeq" id="WP_098754710.1">
    <property type="nucleotide sequence ID" value="NZ_WHPN01000429.1"/>
</dbReference>
<feature type="compositionally biased region" description="Basic and acidic residues" evidence="1">
    <location>
        <begin position="61"/>
        <end position="70"/>
    </location>
</feature>
<sequence length="70" mass="7338">MTEKSTPTTGEPDIFTPEDHHATGGTVKKLATQGDHHATGGDLDPEDHHATGGSAEGITTQDHHATTERP</sequence>
<feature type="region of interest" description="Disordered" evidence="1">
    <location>
        <begin position="1"/>
        <end position="70"/>
    </location>
</feature>
<dbReference type="Proteomes" id="UP000621266">
    <property type="component" value="Unassembled WGS sequence"/>
</dbReference>
<evidence type="ECO:0008006" key="4">
    <source>
        <dbReference type="Google" id="ProtNLM"/>
    </source>
</evidence>
<keyword evidence="3" id="KW-1185">Reference proteome</keyword>
<evidence type="ECO:0000313" key="3">
    <source>
        <dbReference type="Proteomes" id="UP000621266"/>
    </source>
</evidence>
<name>A0ABQ7FD54_9ACTN</name>
<dbReference type="EMBL" id="WHPN01000429">
    <property type="protein sequence ID" value="KAF4405127.1"/>
    <property type="molecule type" value="Genomic_DNA"/>
</dbReference>
<evidence type="ECO:0000256" key="1">
    <source>
        <dbReference type="SAM" id="MobiDB-lite"/>
    </source>
</evidence>
<gene>
    <name evidence="2" type="ORF">GCU69_32325</name>
</gene>
<comment type="caution">
    <text evidence="2">The sequence shown here is derived from an EMBL/GenBank/DDBJ whole genome shotgun (WGS) entry which is preliminary data.</text>
</comment>
<protein>
    <recommendedName>
        <fullName evidence="4">Sigma-like protein</fullName>
    </recommendedName>
</protein>
<reference evidence="2 3" key="1">
    <citation type="submission" date="2019-10" db="EMBL/GenBank/DDBJ databases">
        <title>Streptomyces tenebrisbrunneis sp.nov., an endogenous actinomycete isolated from of Lycium ruthenicum.</title>
        <authorList>
            <person name="Ma L."/>
        </authorList>
    </citation>
    <scope>NUCLEOTIDE SEQUENCE [LARGE SCALE GENOMIC DNA]</scope>
    <source>
        <strain evidence="2 3">TRM 66187</strain>
    </source>
</reference>
<accession>A0ABQ7FD54</accession>
<organism evidence="2 3">
    <name type="scientific">Streptomyces lycii</name>
    <dbReference type="NCBI Taxonomy" id="2654337"/>
    <lineage>
        <taxon>Bacteria</taxon>
        <taxon>Bacillati</taxon>
        <taxon>Actinomycetota</taxon>
        <taxon>Actinomycetes</taxon>
        <taxon>Kitasatosporales</taxon>
        <taxon>Streptomycetaceae</taxon>
        <taxon>Streptomyces</taxon>
    </lineage>
</organism>
<evidence type="ECO:0000313" key="2">
    <source>
        <dbReference type="EMBL" id="KAF4405127.1"/>
    </source>
</evidence>